<reference evidence="2" key="1">
    <citation type="journal article" date="2014" name="Int. J. Syst. Evol. Microbiol.">
        <title>Complete genome sequence of Corynebacterium casei LMG S-19264T (=DSM 44701T), isolated from a smear-ripened cheese.</title>
        <authorList>
            <consortium name="US DOE Joint Genome Institute (JGI-PGF)"/>
            <person name="Walter F."/>
            <person name="Albersmeier A."/>
            <person name="Kalinowski J."/>
            <person name="Ruckert C."/>
        </authorList>
    </citation>
    <scope>NUCLEOTIDE SEQUENCE</scope>
    <source>
        <strain evidence="2">NBRC 108769</strain>
    </source>
</reference>
<accession>A0AA37SPG1</accession>
<dbReference type="AlphaFoldDB" id="A0AA37SPG1"/>
<dbReference type="InterPro" id="IPR026444">
    <property type="entry name" value="Secre_tail"/>
</dbReference>
<dbReference type="EMBL" id="BSOH01000014">
    <property type="protein sequence ID" value="GLR17702.1"/>
    <property type="molecule type" value="Genomic_DNA"/>
</dbReference>
<evidence type="ECO:0000313" key="2">
    <source>
        <dbReference type="EMBL" id="GLR17702.1"/>
    </source>
</evidence>
<comment type="caution">
    <text evidence="2">The sequence shown here is derived from an EMBL/GenBank/DDBJ whole genome shotgun (WGS) entry which is preliminary data.</text>
</comment>
<reference evidence="2" key="2">
    <citation type="submission" date="2023-01" db="EMBL/GenBank/DDBJ databases">
        <title>Draft genome sequence of Portibacter lacus strain NBRC 108769.</title>
        <authorList>
            <person name="Sun Q."/>
            <person name="Mori K."/>
        </authorList>
    </citation>
    <scope>NUCLEOTIDE SEQUENCE</scope>
    <source>
        <strain evidence="2">NBRC 108769</strain>
    </source>
</reference>
<dbReference type="NCBIfam" id="TIGR04183">
    <property type="entry name" value="Por_Secre_tail"/>
    <property type="match status" value="1"/>
</dbReference>
<keyword evidence="3" id="KW-1185">Reference proteome</keyword>
<feature type="domain" description="Secretion system C-terminal sorting" evidence="1">
    <location>
        <begin position="358"/>
        <end position="430"/>
    </location>
</feature>
<gene>
    <name evidence="2" type="ORF">GCM10007940_23170</name>
</gene>
<dbReference type="Proteomes" id="UP001156666">
    <property type="component" value="Unassembled WGS sequence"/>
</dbReference>
<dbReference type="Pfam" id="PF18962">
    <property type="entry name" value="Por_Secre_tail"/>
    <property type="match status" value="1"/>
</dbReference>
<proteinExistence type="predicted"/>
<protein>
    <recommendedName>
        <fullName evidence="1">Secretion system C-terminal sorting domain-containing protein</fullName>
    </recommendedName>
</protein>
<sequence length="435" mass="47922">MLLGQGTGTITINQPPTPTSVEVGETVTVNVTYSASIEMDIEATIYQLDGNGDINWGAGHGGTWTRPTFPASAGSTVDIDINVPANFDPDLSYVFLFQLKDETGTIASDDDNVIDILPSSTVLNVMEDPVINTSATFTAGNNLDFTVDYTADQIVFFRVQLLIRNTANDGVNYKHYGYYQEDFAIAPSMTTANISLPISNSARGSAELGQDSAYTVLVELWKKDVAPKGKGVLRAPERVRFFFSEPVTVEAAPAVPVKLLSFTGEKSSERSVSLKWQTAMEINNDYFMVEKSSDTKEWTSFSKILGNGNSNAVLSYSTVDRSPFIGSTFYRLKQVDYDGTLAYSEVIKVDYDRVNVEVYPNPVTERVVISLPKFVQEASSFNLYDLTGKLIMQGRLDNKVNTIDLTNINSGGYFINVTHNNEIIHTQKLIKNKVD</sequence>
<organism evidence="2 3">
    <name type="scientific">Portibacter lacus</name>
    <dbReference type="NCBI Taxonomy" id="1099794"/>
    <lineage>
        <taxon>Bacteria</taxon>
        <taxon>Pseudomonadati</taxon>
        <taxon>Bacteroidota</taxon>
        <taxon>Saprospiria</taxon>
        <taxon>Saprospirales</taxon>
        <taxon>Haliscomenobacteraceae</taxon>
        <taxon>Portibacter</taxon>
    </lineage>
</organism>
<evidence type="ECO:0000259" key="1">
    <source>
        <dbReference type="Pfam" id="PF18962"/>
    </source>
</evidence>
<evidence type="ECO:0000313" key="3">
    <source>
        <dbReference type="Proteomes" id="UP001156666"/>
    </source>
</evidence>
<name>A0AA37SPG1_9BACT</name>